<dbReference type="Pfam" id="PF08345">
    <property type="entry name" value="YscJ_FliF_C"/>
    <property type="match status" value="1"/>
</dbReference>
<keyword evidence="9 13" id="KW-0472">Membrane</keyword>
<dbReference type="PANTHER" id="PTHR30046:SF0">
    <property type="entry name" value="FLAGELLAR M-RING PROTEIN"/>
    <property type="match status" value="1"/>
</dbReference>
<dbReference type="GO" id="GO:0071973">
    <property type="term" value="P:bacterial-type flagellum-dependent cell motility"/>
    <property type="evidence" value="ECO:0007669"/>
    <property type="project" value="InterPro"/>
</dbReference>
<evidence type="ECO:0000313" key="17">
    <source>
        <dbReference type="Proteomes" id="UP000005615"/>
    </source>
</evidence>
<dbReference type="Gene3D" id="3.30.300.30">
    <property type="match status" value="1"/>
</dbReference>
<reference evidence="16 17" key="1">
    <citation type="journal article" date="2011" name="J. Bacteriol.">
        <title>Genome sequence of strain IMCC3088, a proteorhodopsin-containing marine bacterium belonging to the OM60/NOR5 clade.</title>
        <authorList>
            <person name="Jang Y."/>
            <person name="Oh H.M."/>
            <person name="Kang I."/>
            <person name="Lee K."/>
            <person name="Yang S.J."/>
            <person name="Cho J.C."/>
        </authorList>
    </citation>
    <scope>NUCLEOTIDE SEQUENCE [LARGE SCALE GENOMIC DNA]</scope>
    <source>
        <strain evidence="16 17">IMCC3088</strain>
    </source>
</reference>
<evidence type="ECO:0000256" key="9">
    <source>
        <dbReference type="ARBA" id="ARBA00023136"/>
    </source>
</evidence>
<evidence type="ECO:0000259" key="15">
    <source>
        <dbReference type="Pfam" id="PF08345"/>
    </source>
</evidence>
<dbReference type="EMBL" id="AEIG01000057">
    <property type="protein sequence ID" value="EGG29302.1"/>
    <property type="molecule type" value="Genomic_DNA"/>
</dbReference>
<dbReference type="PANTHER" id="PTHR30046">
    <property type="entry name" value="FLAGELLAR M-RING PROTEIN"/>
    <property type="match status" value="1"/>
</dbReference>
<organism evidence="16 17">
    <name type="scientific">Aequoribacter fuscus</name>
    <dbReference type="NCBI Taxonomy" id="2518989"/>
    <lineage>
        <taxon>Bacteria</taxon>
        <taxon>Pseudomonadati</taxon>
        <taxon>Pseudomonadota</taxon>
        <taxon>Gammaproteobacteria</taxon>
        <taxon>Cellvibrionales</taxon>
        <taxon>Halieaceae</taxon>
        <taxon>Aequoribacter</taxon>
    </lineage>
</organism>
<comment type="subcellular location">
    <subcellularLocation>
        <location evidence="2">Bacterial flagellum basal body</location>
    </subcellularLocation>
    <subcellularLocation>
        <location evidence="3">Cell membrane</location>
        <topology evidence="3">Multi-pass membrane protein</topology>
    </subcellularLocation>
</comment>
<evidence type="ECO:0000256" key="6">
    <source>
        <dbReference type="ARBA" id="ARBA00022475"/>
    </source>
</evidence>
<dbReference type="PRINTS" id="PR01009">
    <property type="entry name" value="FLGMRINGFLIF"/>
</dbReference>
<dbReference type="InterPro" id="IPR043427">
    <property type="entry name" value="YscJ/FliF"/>
</dbReference>
<evidence type="ECO:0000256" key="3">
    <source>
        <dbReference type="ARBA" id="ARBA00004651"/>
    </source>
</evidence>
<dbReference type="GO" id="GO:0003774">
    <property type="term" value="F:cytoskeletal motor activity"/>
    <property type="evidence" value="ECO:0007669"/>
    <property type="project" value="InterPro"/>
</dbReference>
<evidence type="ECO:0000256" key="7">
    <source>
        <dbReference type="ARBA" id="ARBA00022692"/>
    </source>
</evidence>
<feature type="domain" description="Flagellar M-ring C-terminal" evidence="15">
    <location>
        <begin position="297"/>
        <end position="505"/>
    </location>
</feature>
<dbReference type="InterPro" id="IPR006182">
    <property type="entry name" value="FliF_N_dom"/>
</dbReference>
<comment type="caution">
    <text evidence="16">The sequence shown here is derived from an EMBL/GenBank/DDBJ whole genome shotgun (WGS) entry which is preliminary data.</text>
</comment>
<dbReference type="InterPro" id="IPR000067">
    <property type="entry name" value="FlgMring_FliF"/>
</dbReference>
<dbReference type="GO" id="GO:0009431">
    <property type="term" value="C:bacterial-type flagellum basal body, MS ring"/>
    <property type="evidence" value="ECO:0007669"/>
    <property type="project" value="InterPro"/>
</dbReference>
<dbReference type="AlphaFoldDB" id="F3L307"/>
<protein>
    <recommendedName>
        <fullName evidence="5">Flagellar M-ring protein</fullName>
    </recommendedName>
</protein>
<evidence type="ECO:0000256" key="11">
    <source>
        <dbReference type="ARBA" id="ARBA00025936"/>
    </source>
</evidence>
<dbReference type="Pfam" id="PF01514">
    <property type="entry name" value="YscJ_FliF"/>
    <property type="match status" value="1"/>
</dbReference>
<gene>
    <name evidence="16" type="ORF">IMCC3088_1931</name>
</gene>
<feature type="compositionally biased region" description="Polar residues" evidence="12">
    <location>
        <begin position="33"/>
        <end position="48"/>
    </location>
</feature>
<evidence type="ECO:0000256" key="5">
    <source>
        <dbReference type="ARBA" id="ARBA00017949"/>
    </source>
</evidence>
<keyword evidence="16" id="KW-0282">Flagellum</keyword>
<evidence type="ECO:0000256" key="2">
    <source>
        <dbReference type="ARBA" id="ARBA00004117"/>
    </source>
</evidence>
<evidence type="ECO:0000256" key="4">
    <source>
        <dbReference type="ARBA" id="ARBA00007971"/>
    </source>
</evidence>
<accession>F3L307</accession>
<dbReference type="GO" id="GO:0005886">
    <property type="term" value="C:plasma membrane"/>
    <property type="evidence" value="ECO:0007669"/>
    <property type="project" value="UniProtKB-SubCell"/>
</dbReference>
<comment type="function">
    <text evidence="1">The M ring may be actively involved in energy transduction.</text>
</comment>
<evidence type="ECO:0000256" key="1">
    <source>
        <dbReference type="ARBA" id="ARBA00003820"/>
    </source>
</evidence>
<keyword evidence="16" id="KW-0969">Cilium</keyword>
<comment type="similarity">
    <text evidence="4">Belongs to the FliF family.</text>
</comment>
<evidence type="ECO:0000313" key="16">
    <source>
        <dbReference type="EMBL" id="EGG29302.1"/>
    </source>
</evidence>
<evidence type="ECO:0000256" key="13">
    <source>
        <dbReference type="SAM" id="Phobius"/>
    </source>
</evidence>
<dbReference type="InterPro" id="IPR045851">
    <property type="entry name" value="AMP-bd_C_sf"/>
</dbReference>
<keyword evidence="16" id="KW-0966">Cell projection</keyword>
<keyword evidence="10" id="KW-0975">Bacterial flagellum</keyword>
<dbReference type="STRING" id="2518989.IMCC3088_1931"/>
<evidence type="ECO:0000256" key="12">
    <source>
        <dbReference type="SAM" id="MobiDB-lite"/>
    </source>
</evidence>
<keyword evidence="6" id="KW-1003">Cell membrane</keyword>
<name>F3L307_9GAMM</name>
<dbReference type="NCBIfam" id="TIGR00206">
    <property type="entry name" value="fliF"/>
    <property type="match status" value="1"/>
</dbReference>
<keyword evidence="7 13" id="KW-0812">Transmembrane</keyword>
<dbReference type="Proteomes" id="UP000005615">
    <property type="component" value="Unassembled WGS sequence"/>
</dbReference>
<dbReference type="RefSeq" id="WP_009576171.1">
    <property type="nucleotide sequence ID" value="NZ_AEIG01000057.1"/>
</dbReference>
<comment type="subunit">
    <text evidence="11">The basal body constitutes a major portion of the flagellar organelle and consists of four rings (L,P,S, and M) mounted on a central rod. The M ring is integral to the inner membrane of the cell and may be connected to the flagellar rod via the S ring. The S (supramembrane ring) lies just distal to the M ring. The L and P rings lie in the outer membrane and the periplasmic space, respectively.</text>
</comment>
<sequence>METVMIDNASNRGGAGVPSLSGQDDAGGAGSSKTASEPNQNTALSTTATGLAPTVRRVLQQPAVKRSMPAISVLLAVLLFVIFGSMLNSTGYRSISNGMSEPDRQASYDALLASQYKVRINPASGMIEVPDGSYQQAKLFLASQGLPRSAIAGGYSALNENASMTQSQFMEQVQYNNAMELELAKTISQIDSIESARVHIAVNKQSVFVRERMPSKASVVVKPYFGRVVTQPQVQSIIHLVSSSVPYMSTTDVTVVDNYGILLSSDSSDDSLGTQKNIDFERRMEAELSGRIVDLIMPVLGEGNVKSIVNVDVDFTETESTFEEFDRSGTGPKTRSEVLSNDEVIGQAAAGIPGGVSNIAPDAPELEATGAAAGAGAGLETTQRTQTTRNYELDKAVRYVKEQPGRVLGLTAAIMLNESALRDLVLIKLRQAAGTTSNSTPLEGRLAPDSAGDVNATSVGLEEFSEQQINEQMDIEIERFRGLVIRALPFDDVRGDSINIAAAPFYIDAPIEIITPWWEQEGIVEWGKHGFTVIAFLFLLLLVVRPIMAFYMPKPSVDDLAVLAEKMKDGELTPAELEALEKGETLEEIKAKLKPKKSSISADMLDTANTYDDKVALIRLLVAEDSGRVANVLKKMIKPA</sequence>
<dbReference type="eggNOG" id="COG1766">
    <property type="taxonomic scope" value="Bacteria"/>
</dbReference>
<dbReference type="PIRSF" id="PIRSF004862">
    <property type="entry name" value="FliF"/>
    <property type="match status" value="1"/>
</dbReference>
<feature type="transmembrane region" description="Helical" evidence="13">
    <location>
        <begin position="67"/>
        <end position="87"/>
    </location>
</feature>
<feature type="region of interest" description="Disordered" evidence="12">
    <location>
        <begin position="1"/>
        <end position="48"/>
    </location>
</feature>
<keyword evidence="8 13" id="KW-1133">Transmembrane helix</keyword>
<dbReference type="InterPro" id="IPR013556">
    <property type="entry name" value="Flag_M-ring_C"/>
</dbReference>
<proteinExistence type="inferred from homology"/>
<dbReference type="OrthoDB" id="8554211at2"/>
<evidence type="ECO:0000256" key="10">
    <source>
        <dbReference type="ARBA" id="ARBA00023143"/>
    </source>
</evidence>
<feature type="domain" description="Flagellar M-ring N-terminal" evidence="14">
    <location>
        <begin position="88"/>
        <end position="264"/>
    </location>
</feature>
<keyword evidence="17" id="KW-1185">Reference proteome</keyword>
<evidence type="ECO:0000259" key="14">
    <source>
        <dbReference type="Pfam" id="PF01514"/>
    </source>
</evidence>
<evidence type="ECO:0000256" key="8">
    <source>
        <dbReference type="ARBA" id="ARBA00022989"/>
    </source>
</evidence>